<proteinExistence type="predicted"/>
<organism evidence="1 2">
    <name type="scientific">Georgenia wutianyii</name>
    <dbReference type="NCBI Taxonomy" id="2585135"/>
    <lineage>
        <taxon>Bacteria</taxon>
        <taxon>Bacillati</taxon>
        <taxon>Actinomycetota</taxon>
        <taxon>Actinomycetes</taxon>
        <taxon>Micrococcales</taxon>
        <taxon>Bogoriellaceae</taxon>
        <taxon>Georgenia</taxon>
    </lineage>
</organism>
<dbReference type="Proteomes" id="UP000313948">
    <property type="component" value="Chromosome"/>
</dbReference>
<reference evidence="1 2" key="1">
    <citation type="submission" date="2019-05" db="EMBL/GenBank/DDBJ databases">
        <title>Georgenia *** sp. nov., and Georgenia *** sp. nov., isolated from the intestinal contents of plateau pika (Ochotona curzoniae) in the Qinghai-Tibet plateau of China.</title>
        <authorList>
            <person name="Tian Z."/>
        </authorList>
    </citation>
    <scope>NUCLEOTIDE SEQUENCE [LARGE SCALE GENOMIC DNA]</scope>
    <source>
        <strain evidence="1 2">Z294</strain>
    </source>
</reference>
<protein>
    <submittedName>
        <fullName evidence="1">Uncharacterized protein</fullName>
    </submittedName>
</protein>
<keyword evidence="2" id="KW-1185">Reference proteome</keyword>
<dbReference type="RefSeq" id="WP_139947962.1">
    <property type="nucleotide sequence ID" value="NZ_CP040899.1"/>
</dbReference>
<evidence type="ECO:0000313" key="2">
    <source>
        <dbReference type="Proteomes" id="UP000313948"/>
    </source>
</evidence>
<dbReference type="EMBL" id="CP040899">
    <property type="protein sequence ID" value="QDB78599.1"/>
    <property type="molecule type" value="Genomic_DNA"/>
</dbReference>
<gene>
    <name evidence="1" type="ORF">FE251_03795</name>
</gene>
<evidence type="ECO:0000313" key="1">
    <source>
        <dbReference type="EMBL" id="QDB78599.1"/>
    </source>
</evidence>
<name>A0ABX5VNH8_9MICO</name>
<accession>A0ABX5VNH8</accession>
<sequence length="73" mass="8145">MSSSKKGGVMVVHGVEMLTREQALERRDQLREQLGLSEADMRDRAANYELTLHQSALVDEIDGLNYLLAAASR</sequence>